<organism evidence="1 2">
    <name type="scientific">Stratiformator vulcanicus</name>
    <dbReference type="NCBI Taxonomy" id="2527980"/>
    <lineage>
        <taxon>Bacteria</taxon>
        <taxon>Pseudomonadati</taxon>
        <taxon>Planctomycetota</taxon>
        <taxon>Planctomycetia</taxon>
        <taxon>Planctomycetales</taxon>
        <taxon>Planctomycetaceae</taxon>
        <taxon>Stratiformator</taxon>
    </lineage>
</organism>
<dbReference type="OrthoDB" id="127333at2"/>
<protein>
    <recommendedName>
        <fullName evidence="3">DUF1501 domain-containing protein</fullName>
    </recommendedName>
</protein>
<keyword evidence="2" id="KW-1185">Reference proteome</keyword>
<gene>
    <name evidence="1" type="ORF">Pan189_25460</name>
</gene>
<dbReference type="PANTHER" id="PTHR43737">
    <property type="entry name" value="BLL7424 PROTEIN"/>
    <property type="match status" value="1"/>
</dbReference>
<dbReference type="RefSeq" id="WP_145364203.1">
    <property type="nucleotide sequence ID" value="NZ_CP036268.1"/>
</dbReference>
<evidence type="ECO:0008006" key="3">
    <source>
        <dbReference type="Google" id="ProtNLM"/>
    </source>
</evidence>
<proteinExistence type="predicted"/>
<dbReference type="KEGG" id="svp:Pan189_25460"/>
<dbReference type="InterPro" id="IPR017850">
    <property type="entry name" value="Alkaline_phosphatase_core_sf"/>
</dbReference>
<evidence type="ECO:0000313" key="1">
    <source>
        <dbReference type="EMBL" id="QDT38156.1"/>
    </source>
</evidence>
<accession>A0A517R2P4</accession>
<reference evidence="1 2" key="1">
    <citation type="submission" date="2019-02" db="EMBL/GenBank/DDBJ databases">
        <title>Deep-cultivation of Planctomycetes and their phenomic and genomic characterization uncovers novel biology.</title>
        <authorList>
            <person name="Wiegand S."/>
            <person name="Jogler M."/>
            <person name="Boedeker C."/>
            <person name="Pinto D."/>
            <person name="Vollmers J."/>
            <person name="Rivas-Marin E."/>
            <person name="Kohn T."/>
            <person name="Peeters S.H."/>
            <person name="Heuer A."/>
            <person name="Rast P."/>
            <person name="Oberbeckmann S."/>
            <person name="Bunk B."/>
            <person name="Jeske O."/>
            <person name="Meyerdierks A."/>
            <person name="Storesund J.E."/>
            <person name="Kallscheuer N."/>
            <person name="Luecker S."/>
            <person name="Lage O.M."/>
            <person name="Pohl T."/>
            <person name="Merkel B.J."/>
            <person name="Hornburger P."/>
            <person name="Mueller R.-W."/>
            <person name="Bruemmer F."/>
            <person name="Labrenz M."/>
            <person name="Spormann A.M."/>
            <person name="Op den Camp H."/>
            <person name="Overmann J."/>
            <person name="Amann R."/>
            <person name="Jetten M.S.M."/>
            <person name="Mascher T."/>
            <person name="Medema M.H."/>
            <person name="Devos D.P."/>
            <person name="Kaster A.-K."/>
            <person name="Ovreas L."/>
            <person name="Rohde M."/>
            <person name="Galperin M.Y."/>
            <person name="Jogler C."/>
        </authorList>
    </citation>
    <scope>NUCLEOTIDE SEQUENCE [LARGE SCALE GENOMIC DNA]</scope>
    <source>
        <strain evidence="1 2">Pan189</strain>
    </source>
</reference>
<dbReference type="EMBL" id="CP036268">
    <property type="protein sequence ID" value="QDT38156.1"/>
    <property type="molecule type" value="Genomic_DNA"/>
</dbReference>
<dbReference type="Proteomes" id="UP000317318">
    <property type="component" value="Chromosome"/>
</dbReference>
<evidence type="ECO:0000313" key="2">
    <source>
        <dbReference type="Proteomes" id="UP000317318"/>
    </source>
</evidence>
<dbReference type="PANTHER" id="PTHR43737:SF1">
    <property type="entry name" value="DUF1501 DOMAIN-CONTAINING PROTEIN"/>
    <property type="match status" value="1"/>
</dbReference>
<dbReference type="SUPFAM" id="SSF53649">
    <property type="entry name" value="Alkaline phosphatase-like"/>
    <property type="match status" value="1"/>
</dbReference>
<dbReference type="Pfam" id="PF07394">
    <property type="entry name" value="DUF1501"/>
    <property type="match status" value="1"/>
</dbReference>
<name>A0A517R2P4_9PLAN</name>
<sequence>MSDFQPHPRLRSRRDLFRIALGGGLSFLLPPLSLRASEQRGVERPASLITVWLQGGPSQLETWDPHPGTKIGGPTRGIETSIPKIQIAEHFPRIAEQLRHLSVIRSLSSKEGDHERGTYAVKSGYRPDPTVTHPSLGSLVTQALPNKSLEIPSHVALASGTWPPVGGYLGAEYDAFKVSDPGGQMPHINPPVSTERQAMRVNGLDILNRSFARGRPGQLERTLQPETVRRALTMMNSEQLEAFKIEEETAETRAAYGEGRFGRGCLVARRLVETGVRAVEVTLDGFDSHADNFDAHVARANELDPALSQLVRELRERDLWQSTMLLCVGEFGRTPRINSLDGRDHWPHGFSCLVGGGGLRSGVVIGATDPEGGREPVDPVTVPNLHATILSRFGIDPDEELWTPIGRPLALSEGTPIERLLPAT</sequence>
<dbReference type="AlphaFoldDB" id="A0A517R2P4"/>
<dbReference type="InterPro" id="IPR010869">
    <property type="entry name" value="DUF1501"/>
</dbReference>